<dbReference type="RefSeq" id="WP_149816140.1">
    <property type="nucleotide sequence ID" value="NZ_VUOA01000014.1"/>
</dbReference>
<sequence>MTDHWNDDEHLPRSEALRRACPLKTPAQRRAEARRRTIGIALPWIAVSVAGVLVGGGGVLAATKLQTAGKVLGYELREDQRRQAEQSHVHNANMRSFWSERRAER</sequence>
<name>A0A5B2VIK4_9HYPH</name>
<feature type="region of interest" description="Disordered" evidence="1">
    <location>
        <begin position="1"/>
        <end position="32"/>
    </location>
</feature>
<evidence type="ECO:0000313" key="4">
    <source>
        <dbReference type="Proteomes" id="UP000323142"/>
    </source>
</evidence>
<dbReference type="Proteomes" id="UP000323142">
    <property type="component" value="Unassembled WGS sequence"/>
</dbReference>
<evidence type="ECO:0000256" key="2">
    <source>
        <dbReference type="SAM" id="Phobius"/>
    </source>
</evidence>
<reference evidence="3 4" key="1">
    <citation type="submission" date="2019-09" db="EMBL/GenBank/DDBJ databases">
        <title>Salinarimonas rosea gen. nov., sp. nov., a new member of the a-2 subgroup of the Proteobacteria.</title>
        <authorList>
            <person name="Liu J."/>
        </authorList>
    </citation>
    <scope>NUCLEOTIDE SEQUENCE [LARGE SCALE GENOMIC DNA]</scope>
    <source>
        <strain evidence="3 4">BN140002</strain>
    </source>
</reference>
<proteinExistence type="predicted"/>
<keyword evidence="2" id="KW-1133">Transmembrane helix</keyword>
<keyword evidence="4" id="KW-1185">Reference proteome</keyword>
<evidence type="ECO:0000313" key="3">
    <source>
        <dbReference type="EMBL" id="KAA2238192.1"/>
    </source>
</evidence>
<comment type="caution">
    <text evidence="3">The sequence shown here is derived from an EMBL/GenBank/DDBJ whole genome shotgun (WGS) entry which is preliminary data.</text>
</comment>
<reference evidence="3 4" key="2">
    <citation type="submission" date="2019-09" db="EMBL/GenBank/DDBJ databases">
        <authorList>
            <person name="Jin C."/>
        </authorList>
    </citation>
    <scope>NUCLEOTIDE SEQUENCE [LARGE SCALE GENOMIC DNA]</scope>
    <source>
        <strain evidence="3 4">BN140002</strain>
    </source>
</reference>
<dbReference type="EMBL" id="VUOA01000014">
    <property type="protein sequence ID" value="KAA2238192.1"/>
    <property type="molecule type" value="Genomic_DNA"/>
</dbReference>
<gene>
    <name evidence="3" type="ORF">F0L46_05960</name>
</gene>
<organism evidence="3 4">
    <name type="scientific">Salinarimonas soli</name>
    <dbReference type="NCBI Taxonomy" id="1638099"/>
    <lineage>
        <taxon>Bacteria</taxon>
        <taxon>Pseudomonadati</taxon>
        <taxon>Pseudomonadota</taxon>
        <taxon>Alphaproteobacteria</taxon>
        <taxon>Hyphomicrobiales</taxon>
        <taxon>Salinarimonadaceae</taxon>
        <taxon>Salinarimonas</taxon>
    </lineage>
</organism>
<feature type="compositionally biased region" description="Basic and acidic residues" evidence="1">
    <location>
        <begin position="1"/>
        <end position="18"/>
    </location>
</feature>
<evidence type="ECO:0000256" key="1">
    <source>
        <dbReference type="SAM" id="MobiDB-lite"/>
    </source>
</evidence>
<protein>
    <submittedName>
        <fullName evidence="3">Uncharacterized protein</fullName>
    </submittedName>
</protein>
<keyword evidence="2" id="KW-0812">Transmembrane</keyword>
<accession>A0A5B2VIK4</accession>
<feature type="transmembrane region" description="Helical" evidence="2">
    <location>
        <begin position="38"/>
        <end position="62"/>
    </location>
</feature>
<keyword evidence="2" id="KW-0472">Membrane</keyword>
<dbReference type="AlphaFoldDB" id="A0A5B2VIK4"/>
<feature type="region of interest" description="Disordered" evidence="1">
    <location>
        <begin position="83"/>
        <end position="105"/>
    </location>
</feature>